<dbReference type="Pfam" id="PF17773">
    <property type="entry name" value="UPF0176_N"/>
    <property type="match status" value="1"/>
</dbReference>
<evidence type="ECO:0000313" key="4">
    <source>
        <dbReference type="Proteomes" id="UP001221763"/>
    </source>
</evidence>
<evidence type="ECO:0000259" key="2">
    <source>
        <dbReference type="PROSITE" id="PS50206"/>
    </source>
</evidence>
<keyword evidence="4" id="KW-1185">Reference proteome</keyword>
<dbReference type="Pfam" id="PF00581">
    <property type="entry name" value="Rhodanese"/>
    <property type="match status" value="1"/>
</dbReference>
<comment type="caution">
    <text evidence="3">The sequence shown here is derived from an EMBL/GenBank/DDBJ whole genome shotgun (WGS) entry which is preliminary data.</text>
</comment>
<dbReference type="PANTHER" id="PTHR43268">
    <property type="entry name" value="THIOSULFATE SULFURTRANSFERASE/RHODANESE-LIKE DOMAIN-CONTAINING PROTEIN 2"/>
    <property type="match status" value="1"/>
</dbReference>
<comment type="similarity">
    <text evidence="1">Belongs to the TrhO family.</text>
</comment>
<organism evidence="3 4">
    <name type="scientific">Columbia Basin potato purple top phytoplasma</name>
    <dbReference type="NCBI Taxonomy" id="307134"/>
    <lineage>
        <taxon>Bacteria</taxon>
        <taxon>Bacillati</taxon>
        <taxon>Mycoplasmatota</taxon>
        <taxon>Mollicutes</taxon>
        <taxon>Acholeplasmatales</taxon>
        <taxon>Acholeplasmataceae</taxon>
        <taxon>Candidatus Phytoplasma</taxon>
        <taxon>16SrVI (Clover proliferation group)</taxon>
    </lineage>
</organism>
<evidence type="ECO:0000313" key="3">
    <source>
        <dbReference type="EMBL" id="MDC9032202.1"/>
    </source>
</evidence>
<keyword evidence="1" id="KW-0560">Oxidoreductase</keyword>
<dbReference type="EC" id="1.14.-.-" evidence="1"/>
<keyword evidence="1" id="KW-0819">tRNA processing</keyword>
<gene>
    <name evidence="1" type="primary">trhO</name>
    <name evidence="3" type="ORF">M8044_000424</name>
</gene>
<accession>A0ABT5L9L5</accession>
<evidence type="ECO:0000256" key="1">
    <source>
        <dbReference type="HAMAP-Rule" id="MF_00469"/>
    </source>
</evidence>
<dbReference type="InterPro" id="IPR022111">
    <property type="entry name" value="Rhodanese_C"/>
</dbReference>
<dbReference type="InterPro" id="IPR040503">
    <property type="entry name" value="TRHO_N"/>
</dbReference>
<protein>
    <recommendedName>
        <fullName evidence="1">tRNA uridine(34) hydroxylase</fullName>
        <ecNumber evidence="1">1.14.-.-</ecNumber>
    </recommendedName>
    <alternativeName>
        <fullName evidence="1">tRNA hydroxylation protein O</fullName>
    </alternativeName>
</protein>
<dbReference type="CDD" id="cd01518">
    <property type="entry name" value="RHOD_YceA"/>
    <property type="match status" value="1"/>
</dbReference>
<reference evidence="3 4" key="1">
    <citation type="journal article" date="2023" name="Plant">
        <title>Draft Genome Sequence Resource of CBPPT1, a 'Candidatus Phytoplasma trifolii'-Related Strain Associated with Potato Purple Top Disease in the Columbia Basin, U.S.A.</title>
        <authorList>
            <person name="Wei W."/>
            <person name="Shao J."/>
            <person name="Bottner-Parker K.D."/>
            <person name="Zhao Y."/>
        </authorList>
    </citation>
    <scope>NUCLEOTIDE SEQUENCE [LARGE SCALE GENOMIC DNA]</scope>
    <source>
        <strain evidence="3 4">CBPPT1</strain>
    </source>
</reference>
<dbReference type="Gene3D" id="3.40.250.10">
    <property type="entry name" value="Rhodanese-like domain"/>
    <property type="match status" value="1"/>
</dbReference>
<dbReference type="Gene3D" id="3.30.70.100">
    <property type="match status" value="1"/>
</dbReference>
<dbReference type="Proteomes" id="UP001221763">
    <property type="component" value="Unassembled WGS sequence"/>
</dbReference>
<dbReference type="InterPro" id="IPR001763">
    <property type="entry name" value="Rhodanese-like_dom"/>
</dbReference>
<dbReference type="SMART" id="SM00450">
    <property type="entry name" value="RHOD"/>
    <property type="match status" value="1"/>
</dbReference>
<dbReference type="HAMAP" id="MF_00469">
    <property type="entry name" value="TrhO"/>
    <property type="match status" value="1"/>
</dbReference>
<comment type="catalytic activity">
    <reaction evidence="1">
        <text>uridine(34) in tRNA + AH2 + O2 = 5-hydroxyuridine(34) in tRNA + A + H2O</text>
        <dbReference type="Rhea" id="RHEA:64224"/>
        <dbReference type="Rhea" id="RHEA-COMP:11727"/>
        <dbReference type="Rhea" id="RHEA-COMP:13381"/>
        <dbReference type="ChEBI" id="CHEBI:13193"/>
        <dbReference type="ChEBI" id="CHEBI:15377"/>
        <dbReference type="ChEBI" id="CHEBI:15379"/>
        <dbReference type="ChEBI" id="CHEBI:17499"/>
        <dbReference type="ChEBI" id="CHEBI:65315"/>
        <dbReference type="ChEBI" id="CHEBI:136877"/>
    </reaction>
</comment>
<dbReference type="PROSITE" id="PS50206">
    <property type="entry name" value="RHODANESE_3"/>
    <property type="match status" value="1"/>
</dbReference>
<name>A0ABT5L9L5_9MOLU</name>
<dbReference type="InterPro" id="IPR020936">
    <property type="entry name" value="TrhO"/>
</dbReference>
<dbReference type="RefSeq" id="WP_273585401.1">
    <property type="nucleotide sequence ID" value="NZ_JANHJP010000008.1"/>
</dbReference>
<sequence>MSNSKELYSIILYYKYNNIKDPEYFKENHLKYCQKLDLLGRIIISKEGINGTLSGLKTNIDEYMKYLKSIEGFEDIDFKIDFYHKHVFSKLSIKIRKEIVALKLEQDIFPQNDPNSYLEPKNFFNLLKNKDVVVLDVRNDYEYDLGHFRNSINPKINNFRDFPKWLEENKSLLKNKKILTYCTGGVRCEKASCLLKSKGFNEVYQLKGGIIKYSQAPETQGKLFDGQVYVFDQRIMTKVNKKEHVIVGRDFFDQTPCERYINCGNPNCNKQILCNEENEIKYLGSCSEECSKHKQNRYVLRNENKEKLNKK</sequence>
<proteinExistence type="inferred from homology"/>
<dbReference type="InterPro" id="IPR036873">
    <property type="entry name" value="Rhodanese-like_dom_sf"/>
</dbReference>
<dbReference type="NCBIfam" id="NF001135">
    <property type="entry name" value="PRK00142.1-3"/>
    <property type="match status" value="1"/>
</dbReference>
<dbReference type="SUPFAM" id="SSF52821">
    <property type="entry name" value="Rhodanese/Cell cycle control phosphatase"/>
    <property type="match status" value="1"/>
</dbReference>
<dbReference type="PANTHER" id="PTHR43268:SF3">
    <property type="entry name" value="RHODANESE-LIKE DOMAIN-CONTAINING PROTEIN 7-RELATED"/>
    <property type="match status" value="1"/>
</dbReference>
<dbReference type="EMBL" id="JANHJP010000008">
    <property type="protein sequence ID" value="MDC9032202.1"/>
    <property type="molecule type" value="Genomic_DNA"/>
</dbReference>
<feature type="domain" description="Rhodanese" evidence="2">
    <location>
        <begin position="128"/>
        <end position="222"/>
    </location>
</feature>
<comment type="function">
    <text evidence="1">Catalyzes oxygen-dependent 5-hydroxyuridine (ho5U) modification at position 34 in tRNAs.</text>
</comment>
<dbReference type="Pfam" id="PF12368">
    <property type="entry name" value="Rhodanese_C"/>
    <property type="match status" value="1"/>
</dbReference>